<dbReference type="VEuPathDB" id="AmoebaDB:DICPUDRAFT_73834"/>
<keyword evidence="2" id="KW-1185">Reference proteome</keyword>
<organism evidence="1 2">
    <name type="scientific">Dictyostelium purpureum</name>
    <name type="common">Slime mold</name>
    <dbReference type="NCBI Taxonomy" id="5786"/>
    <lineage>
        <taxon>Eukaryota</taxon>
        <taxon>Amoebozoa</taxon>
        <taxon>Evosea</taxon>
        <taxon>Eumycetozoa</taxon>
        <taxon>Dictyostelia</taxon>
        <taxon>Dictyosteliales</taxon>
        <taxon>Dictyosteliaceae</taxon>
        <taxon>Dictyostelium</taxon>
    </lineage>
</organism>
<sequence>MHIEPIKTDFILFTSNNNKYQSNHELLLNNNNNNNNFKININRCYLFIVEM</sequence>
<reference evidence="2" key="1">
    <citation type="journal article" date="2011" name="Genome Biol.">
        <title>Comparative genomics of the social amoebae Dictyostelium discoideum and Dictyostelium purpureum.</title>
        <authorList>
            <consortium name="US DOE Joint Genome Institute (JGI-PGF)"/>
            <person name="Sucgang R."/>
            <person name="Kuo A."/>
            <person name="Tian X."/>
            <person name="Salerno W."/>
            <person name="Parikh A."/>
            <person name="Feasley C.L."/>
            <person name="Dalin E."/>
            <person name="Tu H."/>
            <person name="Huang E."/>
            <person name="Barry K."/>
            <person name="Lindquist E."/>
            <person name="Shapiro H."/>
            <person name="Bruce D."/>
            <person name="Schmutz J."/>
            <person name="Salamov A."/>
            <person name="Fey P."/>
            <person name="Gaudet P."/>
            <person name="Anjard C."/>
            <person name="Babu M.M."/>
            <person name="Basu S."/>
            <person name="Bushmanova Y."/>
            <person name="van der Wel H."/>
            <person name="Katoh-Kurasawa M."/>
            <person name="Dinh C."/>
            <person name="Coutinho P.M."/>
            <person name="Saito T."/>
            <person name="Elias M."/>
            <person name="Schaap P."/>
            <person name="Kay R.R."/>
            <person name="Henrissat B."/>
            <person name="Eichinger L."/>
            <person name="Rivero F."/>
            <person name="Putnam N.H."/>
            <person name="West C.M."/>
            <person name="Loomis W.F."/>
            <person name="Chisholm R.L."/>
            <person name="Shaulsky G."/>
            <person name="Strassmann J.E."/>
            <person name="Queller D.C."/>
            <person name="Kuspa A."/>
            <person name="Grigoriev I.V."/>
        </authorList>
    </citation>
    <scope>NUCLEOTIDE SEQUENCE [LARGE SCALE GENOMIC DNA]</scope>
    <source>
        <strain evidence="2">QSDP1</strain>
    </source>
</reference>
<gene>
    <name evidence="1" type="ORF">DICPUDRAFT_73834</name>
</gene>
<dbReference type="EMBL" id="GL871706">
    <property type="protein sequence ID" value="EGC28272.1"/>
    <property type="molecule type" value="Genomic_DNA"/>
</dbReference>
<accession>F1A6A7</accession>
<evidence type="ECO:0000313" key="2">
    <source>
        <dbReference type="Proteomes" id="UP000001064"/>
    </source>
</evidence>
<dbReference type="GeneID" id="10511308"/>
<evidence type="ECO:0000313" key="1">
    <source>
        <dbReference type="EMBL" id="EGC28272.1"/>
    </source>
</evidence>
<dbReference type="AlphaFoldDB" id="F1A6A7"/>
<proteinExistence type="predicted"/>
<dbReference type="InParanoid" id="F1A6A7"/>
<name>F1A6A7_DICPU</name>
<protein>
    <submittedName>
        <fullName evidence="1">Uncharacterized protein</fullName>
    </submittedName>
</protein>
<dbReference type="KEGG" id="dpp:DICPUDRAFT_73834"/>
<dbReference type="Proteomes" id="UP000001064">
    <property type="component" value="Unassembled WGS sequence"/>
</dbReference>
<dbReference type="RefSeq" id="XP_003295201.1">
    <property type="nucleotide sequence ID" value="XM_003295153.1"/>
</dbReference>